<evidence type="ECO:0000256" key="8">
    <source>
        <dbReference type="PIRSR" id="PIRSR611612-51"/>
    </source>
</evidence>
<dbReference type="Gene3D" id="2.30.40.10">
    <property type="entry name" value="Urease, subunit C, domain 1"/>
    <property type="match status" value="1"/>
</dbReference>
<feature type="active site" description="Proton donor" evidence="5 9">
    <location>
        <position position="319"/>
    </location>
</feature>
<feature type="binding site" evidence="5 10">
    <location>
        <position position="218"/>
    </location>
    <ligand>
        <name>substrate</name>
    </ligand>
</feature>
<evidence type="ECO:0000256" key="10">
    <source>
        <dbReference type="PROSITE-ProRule" id="PRU00700"/>
    </source>
</evidence>
<comment type="cofactor">
    <cofactor evidence="5 8 11">
        <name>Ni cation</name>
        <dbReference type="ChEBI" id="CHEBI:25516"/>
    </cofactor>
    <text evidence="5 8 11">Binds 2 nickel ions per subunit.</text>
</comment>
<evidence type="ECO:0000256" key="11">
    <source>
        <dbReference type="RuleBase" id="RU000510"/>
    </source>
</evidence>
<gene>
    <name evidence="5 14" type="primary">ureC</name>
    <name evidence="14" type="ORF">GCM10017655_48200</name>
</gene>
<dbReference type="SUPFAM" id="SSF51338">
    <property type="entry name" value="Composite domain of metallo-dependent hydrolases"/>
    <property type="match status" value="2"/>
</dbReference>
<keyword evidence="5 10" id="KW-0963">Cytoplasm</keyword>
<comment type="pathway">
    <text evidence="1 5">Nitrogen metabolism; urea degradation; CO(2) and NH(3) from urea (urease route): step 1/1.</text>
</comment>
<keyword evidence="2 5" id="KW-0533">Nickel</keyword>
<evidence type="ECO:0000256" key="3">
    <source>
        <dbReference type="ARBA" id="ARBA00022723"/>
    </source>
</evidence>
<dbReference type="NCBIfam" id="TIGR01792">
    <property type="entry name" value="urease_alph"/>
    <property type="match status" value="1"/>
</dbReference>
<feature type="modified residue" description="N6-carboxylysine" evidence="5 7">
    <location>
        <position position="216"/>
    </location>
</feature>
<comment type="catalytic activity">
    <reaction evidence="5 11">
        <text>urea + 2 H2O + H(+) = hydrogencarbonate + 2 NH4(+)</text>
        <dbReference type="Rhea" id="RHEA:20557"/>
        <dbReference type="ChEBI" id="CHEBI:15377"/>
        <dbReference type="ChEBI" id="CHEBI:15378"/>
        <dbReference type="ChEBI" id="CHEBI:16199"/>
        <dbReference type="ChEBI" id="CHEBI:17544"/>
        <dbReference type="ChEBI" id="CHEBI:28938"/>
        <dbReference type="EC" id="3.5.1.5"/>
    </reaction>
</comment>
<dbReference type="HAMAP" id="MF_01953">
    <property type="entry name" value="Urease_alpha"/>
    <property type="match status" value="1"/>
</dbReference>
<evidence type="ECO:0000313" key="14">
    <source>
        <dbReference type="EMBL" id="GLK91756.1"/>
    </source>
</evidence>
<dbReference type="Pfam" id="PF01979">
    <property type="entry name" value="Amidohydro_1"/>
    <property type="match status" value="1"/>
</dbReference>
<dbReference type="PROSITE" id="PS51368">
    <property type="entry name" value="UREASE_3"/>
    <property type="match status" value="1"/>
</dbReference>
<dbReference type="InterPro" id="IPR017951">
    <property type="entry name" value="Urease_asu_c"/>
</dbReference>
<dbReference type="InterPro" id="IPR032466">
    <property type="entry name" value="Metal_Hydrolase"/>
</dbReference>
<reference evidence="14" key="1">
    <citation type="journal article" date="2014" name="Int. J. Syst. Evol. Microbiol.">
        <title>Complete genome sequence of Corynebacterium casei LMG S-19264T (=DSM 44701T), isolated from a smear-ripened cheese.</title>
        <authorList>
            <consortium name="US DOE Joint Genome Institute (JGI-PGF)"/>
            <person name="Walter F."/>
            <person name="Albersmeier A."/>
            <person name="Kalinowski J."/>
            <person name="Ruckert C."/>
        </authorList>
    </citation>
    <scope>NUCLEOTIDE SEQUENCE</scope>
    <source>
        <strain evidence="14">VKM B-2935</strain>
    </source>
</reference>
<dbReference type="EC" id="3.5.1.5" evidence="5 6"/>
<dbReference type="EMBL" id="BSFN01000025">
    <property type="protein sequence ID" value="GLK91756.1"/>
    <property type="molecule type" value="Genomic_DNA"/>
</dbReference>
<evidence type="ECO:0000256" key="12">
    <source>
        <dbReference type="RuleBase" id="RU004158"/>
    </source>
</evidence>
<dbReference type="SUPFAM" id="SSF51556">
    <property type="entry name" value="Metallo-dependent hydrolases"/>
    <property type="match status" value="1"/>
</dbReference>
<dbReference type="InterPro" id="IPR006680">
    <property type="entry name" value="Amidohydro-rel"/>
</dbReference>
<dbReference type="PANTHER" id="PTHR43440:SF1">
    <property type="entry name" value="UREASE"/>
    <property type="match status" value="1"/>
</dbReference>
<dbReference type="Proteomes" id="UP001143328">
    <property type="component" value="Unassembled WGS sequence"/>
</dbReference>
<feature type="binding site" description="via carbamate group" evidence="5 8">
    <location>
        <position position="216"/>
    </location>
    <ligand>
        <name>Ni(2+)</name>
        <dbReference type="ChEBI" id="CHEBI:49786"/>
        <label>1</label>
    </ligand>
</feature>
<comment type="similarity">
    <text evidence="5 12">Belongs to the metallo-dependent hydrolases superfamily. Urease alpha subunit family.</text>
</comment>
<comment type="PTM">
    <text evidence="7">Carbamylation allows a single lysine to coordinate two nickel ions.</text>
</comment>
<dbReference type="InterPro" id="IPR005848">
    <property type="entry name" value="Urease_asu"/>
</dbReference>
<sequence length="566" mass="60604">MKISRQAYADMFGPTVGDKVRLADTELWIEVEKDFTVYGDEVKFGGGKVIRDGMGQSQLCAADVVDTVITNALIIDHWGIVKADVGLKGGRIAAIGKAGNPDIQPDVTIAIGGATEVIAGEGMILTAGGIDTHIHFICPQQIEEALMSGTTTMIGGGTGPATGTYATTVTPGPWHMARMLQAADAFPMNIGFTGKGNVSLPEPLIEQVKAGAIGLKLHEDWGTTPAAIDNCLSVADQYDVQVAIHTDTLNESGFVETTLGAFKGRTIHTYHTEGAGGGHAPDIIKACSLPNVLPSSTNPTRPFTRNTIDEHLDMLMVCHHLDPSIAEDVAFAESRIRRETIAAEDILHDLGAFSMISSDSQAMGRVGEVITRCWQTADKMKKQRGALPGDGVGNDNFRVKRYIAKYTINPAITHGISHEVGSIEVGKFADLVLWRPAFFGVKPTLILKGGAIAASLMGDANASIPTPQPVHYRPMFGSYGGLLHATSLTFISQAAMDLGVPEQLGLKKLIGVVKGCRTVQKSDLIHNDYTPQIDVDPQTYQVKADGQLLWCEAADELPMAQRYFLF</sequence>
<reference evidence="14" key="2">
    <citation type="submission" date="2023-01" db="EMBL/GenBank/DDBJ databases">
        <authorList>
            <person name="Sun Q."/>
            <person name="Evtushenko L."/>
        </authorList>
    </citation>
    <scope>NUCLEOTIDE SEQUENCE</scope>
    <source>
        <strain evidence="14">VKM B-2935</strain>
    </source>
</reference>
<keyword evidence="3 5" id="KW-0479">Metal-binding</keyword>
<feature type="binding site" evidence="5 8">
    <location>
        <position position="271"/>
    </location>
    <ligand>
        <name>Ni(2+)</name>
        <dbReference type="ChEBI" id="CHEBI:49786"/>
        <label>2</label>
    </ligand>
</feature>
<dbReference type="GO" id="GO:0016151">
    <property type="term" value="F:nickel cation binding"/>
    <property type="evidence" value="ECO:0007669"/>
    <property type="project" value="UniProtKB-UniRule"/>
</dbReference>
<evidence type="ECO:0000256" key="4">
    <source>
        <dbReference type="ARBA" id="ARBA00022801"/>
    </source>
</evidence>
<dbReference type="InterPro" id="IPR029754">
    <property type="entry name" value="Urease_Ni-bd"/>
</dbReference>
<evidence type="ECO:0000259" key="13">
    <source>
        <dbReference type="PROSITE" id="PS51368"/>
    </source>
</evidence>
<dbReference type="CDD" id="cd00375">
    <property type="entry name" value="Urease_alpha"/>
    <property type="match status" value="1"/>
</dbReference>
<proteinExistence type="inferred from homology"/>
<dbReference type="RefSeq" id="WP_271198014.1">
    <property type="nucleotide sequence ID" value="NZ_BSFN01000025.1"/>
</dbReference>
<dbReference type="PRINTS" id="PR01752">
    <property type="entry name" value="UREASE"/>
</dbReference>
<comment type="subunit">
    <text evidence="5">Heterotrimer of UreA (gamma), UreB (beta) and UreC (alpha) subunits. Three heterotrimers associate to form the active enzyme.</text>
</comment>
<comment type="PTM">
    <text evidence="5">Carboxylation allows a single lysine to coordinate two nickel ions.</text>
</comment>
<feature type="binding site" evidence="5 8">
    <location>
        <position position="133"/>
    </location>
    <ligand>
        <name>Ni(2+)</name>
        <dbReference type="ChEBI" id="CHEBI:49786"/>
        <label>1</label>
    </ligand>
</feature>
<dbReference type="GO" id="GO:0043419">
    <property type="term" value="P:urea catabolic process"/>
    <property type="evidence" value="ECO:0007669"/>
    <property type="project" value="UniProtKB-UniRule"/>
</dbReference>
<dbReference type="PANTHER" id="PTHR43440">
    <property type="entry name" value="UREASE"/>
    <property type="match status" value="1"/>
</dbReference>
<dbReference type="Pfam" id="PF00449">
    <property type="entry name" value="Urease_alpha"/>
    <property type="match status" value="1"/>
</dbReference>
<name>A0A9W6K983_9PSED</name>
<keyword evidence="15" id="KW-1185">Reference proteome</keyword>
<dbReference type="AlphaFoldDB" id="A0A9W6K983"/>
<dbReference type="PROSITE" id="PS00145">
    <property type="entry name" value="UREASE_2"/>
    <property type="match status" value="1"/>
</dbReference>
<dbReference type="InterPro" id="IPR011059">
    <property type="entry name" value="Metal-dep_hydrolase_composite"/>
</dbReference>
<evidence type="ECO:0000256" key="5">
    <source>
        <dbReference type="HAMAP-Rule" id="MF_01953"/>
    </source>
</evidence>
<dbReference type="NCBIfam" id="NF009686">
    <property type="entry name" value="PRK13207.1"/>
    <property type="match status" value="1"/>
</dbReference>
<protein>
    <recommendedName>
        <fullName evidence="5 6">Urease subunit alpha</fullName>
        <ecNumber evidence="5 6">3.5.1.5</ecNumber>
    </recommendedName>
    <alternativeName>
        <fullName evidence="5">Urea amidohydrolase subunit alpha</fullName>
    </alternativeName>
</protein>
<organism evidence="14 15">
    <name type="scientific">Pseudomonas turukhanskensis</name>
    <dbReference type="NCBI Taxonomy" id="1806536"/>
    <lineage>
        <taxon>Bacteria</taxon>
        <taxon>Pseudomonadati</taxon>
        <taxon>Pseudomonadota</taxon>
        <taxon>Gammaproteobacteria</taxon>
        <taxon>Pseudomonadales</taxon>
        <taxon>Pseudomonadaceae</taxon>
        <taxon>Pseudomonas</taxon>
    </lineage>
</organism>
<keyword evidence="4 5" id="KW-0378">Hydrolase</keyword>
<feature type="domain" description="Urease" evidence="13">
    <location>
        <begin position="128"/>
        <end position="566"/>
    </location>
</feature>
<comment type="caution">
    <text evidence="14">The sequence shown here is derived from an EMBL/GenBank/DDBJ whole genome shotgun (WGS) entry which is preliminary data.</text>
</comment>
<dbReference type="NCBIfam" id="NF009685">
    <property type="entry name" value="PRK13206.1"/>
    <property type="match status" value="1"/>
</dbReference>
<feature type="binding site" evidence="5 8">
    <location>
        <position position="359"/>
    </location>
    <ligand>
        <name>Ni(2+)</name>
        <dbReference type="ChEBI" id="CHEBI:49786"/>
        <label>1</label>
    </ligand>
</feature>
<evidence type="ECO:0000313" key="15">
    <source>
        <dbReference type="Proteomes" id="UP001143328"/>
    </source>
</evidence>
<dbReference type="GO" id="GO:0005737">
    <property type="term" value="C:cytoplasm"/>
    <property type="evidence" value="ECO:0007669"/>
    <property type="project" value="UniProtKB-SubCell"/>
</dbReference>
<dbReference type="InterPro" id="IPR011612">
    <property type="entry name" value="Urease_alpha_N_dom"/>
</dbReference>
<dbReference type="GO" id="GO:0009039">
    <property type="term" value="F:urease activity"/>
    <property type="evidence" value="ECO:0007669"/>
    <property type="project" value="UniProtKB-UniRule"/>
</dbReference>
<comment type="subcellular location">
    <subcellularLocation>
        <location evidence="5 10">Cytoplasm</location>
    </subcellularLocation>
</comment>
<accession>A0A9W6K983</accession>
<feature type="binding site" evidence="5 8">
    <location>
        <position position="245"/>
    </location>
    <ligand>
        <name>Ni(2+)</name>
        <dbReference type="ChEBI" id="CHEBI:49786"/>
        <label>2</label>
    </ligand>
</feature>
<dbReference type="Gene3D" id="3.20.20.140">
    <property type="entry name" value="Metal-dependent hydrolases"/>
    <property type="match status" value="1"/>
</dbReference>
<evidence type="ECO:0000256" key="2">
    <source>
        <dbReference type="ARBA" id="ARBA00022596"/>
    </source>
</evidence>
<dbReference type="PROSITE" id="PS01120">
    <property type="entry name" value="UREASE_1"/>
    <property type="match status" value="1"/>
</dbReference>
<evidence type="ECO:0000256" key="6">
    <source>
        <dbReference type="NCBIfam" id="TIGR01792"/>
    </source>
</evidence>
<evidence type="ECO:0000256" key="7">
    <source>
        <dbReference type="PIRSR" id="PIRSR611612-50"/>
    </source>
</evidence>
<feature type="binding site" description="via carbamate group" evidence="5 8">
    <location>
        <position position="216"/>
    </location>
    <ligand>
        <name>Ni(2+)</name>
        <dbReference type="ChEBI" id="CHEBI:49786"/>
        <label>2</label>
    </ligand>
</feature>
<dbReference type="InterPro" id="IPR050112">
    <property type="entry name" value="Urease_alpha_subunit"/>
</dbReference>
<evidence type="ECO:0000256" key="1">
    <source>
        <dbReference type="ARBA" id="ARBA00004897"/>
    </source>
</evidence>
<evidence type="ECO:0000256" key="9">
    <source>
        <dbReference type="PIRSR" id="PIRSR611612-52"/>
    </source>
</evidence>
<dbReference type="InterPro" id="IPR017950">
    <property type="entry name" value="Urease_AS"/>
</dbReference>
<feature type="binding site" evidence="5 8">
    <location>
        <position position="135"/>
    </location>
    <ligand>
        <name>Ni(2+)</name>
        <dbReference type="ChEBI" id="CHEBI:49786"/>
        <label>1</label>
    </ligand>
</feature>